<feature type="chain" id="PRO_5008110025" description="Cyanovirin-N domain-containing protein" evidence="1">
    <location>
        <begin position="24"/>
        <end position="166"/>
    </location>
</feature>
<keyword evidence="4" id="KW-1185">Reference proteome</keyword>
<sequence>MLKNSLFSSLMVGLVCMSLTVLSATVEKPSSAKYQVECTQRWSTLDDYKDQYAVSCDNHNSNTCDDRTCHMGGPSGTVDANPIGMQLFLDQCAKSDDQGKKLSDRNYRIFSRAYQINHSTKSILAFGFAQNDKTSKDRFFNCTLDQAAGINTRRVWCDSCSLTYAS</sequence>
<dbReference type="AlphaFoldDB" id="A0A180GLB4"/>
<gene>
    <name evidence="2" type="ORF">PTTG_27340</name>
</gene>
<dbReference type="VEuPathDB" id="FungiDB:PTTG_27340"/>
<reference evidence="3" key="4">
    <citation type="submission" date="2025-05" db="UniProtKB">
        <authorList>
            <consortium name="EnsemblFungi"/>
        </authorList>
    </citation>
    <scope>IDENTIFICATION</scope>
    <source>
        <strain evidence="3">isolate 1-1 / race 1 (BBBD)</strain>
    </source>
</reference>
<protein>
    <recommendedName>
        <fullName evidence="5">Cyanovirin-N domain-containing protein</fullName>
    </recommendedName>
</protein>
<evidence type="ECO:0000313" key="2">
    <source>
        <dbReference type="EMBL" id="OAV93415.1"/>
    </source>
</evidence>
<evidence type="ECO:0000313" key="4">
    <source>
        <dbReference type="Proteomes" id="UP000005240"/>
    </source>
</evidence>
<dbReference type="EnsemblFungi" id="PTTG_27340-t43_1">
    <property type="protein sequence ID" value="PTTG_27340-t43_1-p1"/>
    <property type="gene ID" value="PTTG_27340"/>
</dbReference>
<dbReference type="EMBL" id="ADAS02000051">
    <property type="protein sequence ID" value="OAV93415.1"/>
    <property type="molecule type" value="Genomic_DNA"/>
</dbReference>
<reference evidence="2" key="1">
    <citation type="submission" date="2009-11" db="EMBL/GenBank/DDBJ databases">
        <authorList>
            <consortium name="The Broad Institute Genome Sequencing Platform"/>
            <person name="Ward D."/>
            <person name="Feldgarden M."/>
            <person name="Earl A."/>
            <person name="Young S.K."/>
            <person name="Zeng Q."/>
            <person name="Koehrsen M."/>
            <person name="Alvarado L."/>
            <person name="Berlin A."/>
            <person name="Bochicchio J."/>
            <person name="Borenstein D."/>
            <person name="Chapman S.B."/>
            <person name="Chen Z."/>
            <person name="Engels R."/>
            <person name="Freedman E."/>
            <person name="Gellesch M."/>
            <person name="Goldberg J."/>
            <person name="Griggs A."/>
            <person name="Gujja S."/>
            <person name="Heilman E."/>
            <person name="Heiman D."/>
            <person name="Hepburn T."/>
            <person name="Howarth C."/>
            <person name="Jen D."/>
            <person name="Larson L."/>
            <person name="Lewis B."/>
            <person name="Mehta T."/>
            <person name="Park D."/>
            <person name="Pearson M."/>
            <person name="Roberts A."/>
            <person name="Saif S."/>
            <person name="Shea T."/>
            <person name="Shenoy N."/>
            <person name="Sisk P."/>
            <person name="Stolte C."/>
            <person name="Sykes S."/>
            <person name="Thomson T."/>
            <person name="Walk T."/>
            <person name="White J."/>
            <person name="Yandava C."/>
            <person name="Izard J."/>
            <person name="Baranova O.V."/>
            <person name="Blanton J.M."/>
            <person name="Tanner A.C."/>
            <person name="Dewhirst F.E."/>
            <person name="Haas B."/>
            <person name="Nusbaum C."/>
            <person name="Birren B."/>
        </authorList>
    </citation>
    <scope>NUCLEOTIDE SEQUENCE [LARGE SCALE GENOMIC DNA]</scope>
    <source>
        <strain evidence="2">1-1 BBBD Race 1</strain>
    </source>
</reference>
<name>A0A180GLB4_PUCT1</name>
<accession>A0A180GLB4</accession>
<proteinExistence type="predicted"/>
<organism evidence="2">
    <name type="scientific">Puccinia triticina (isolate 1-1 / race 1 (BBBD))</name>
    <name type="common">Brown leaf rust fungus</name>
    <dbReference type="NCBI Taxonomy" id="630390"/>
    <lineage>
        <taxon>Eukaryota</taxon>
        <taxon>Fungi</taxon>
        <taxon>Dikarya</taxon>
        <taxon>Basidiomycota</taxon>
        <taxon>Pucciniomycotina</taxon>
        <taxon>Pucciniomycetes</taxon>
        <taxon>Pucciniales</taxon>
        <taxon>Pucciniaceae</taxon>
        <taxon>Puccinia</taxon>
    </lineage>
</organism>
<evidence type="ECO:0000313" key="3">
    <source>
        <dbReference type="EnsemblFungi" id="PTTG_27340-t43_1-p1"/>
    </source>
</evidence>
<reference evidence="3 4" key="3">
    <citation type="journal article" date="2017" name="G3 (Bethesda)">
        <title>Comparative analysis highlights variable genome content of wheat rusts and divergence of the mating loci.</title>
        <authorList>
            <person name="Cuomo C.A."/>
            <person name="Bakkeren G."/>
            <person name="Khalil H.B."/>
            <person name="Panwar V."/>
            <person name="Joly D."/>
            <person name="Linning R."/>
            <person name="Sakthikumar S."/>
            <person name="Song X."/>
            <person name="Adiconis X."/>
            <person name="Fan L."/>
            <person name="Goldberg J.M."/>
            <person name="Levin J.Z."/>
            <person name="Young S."/>
            <person name="Zeng Q."/>
            <person name="Anikster Y."/>
            <person name="Bruce M."/>
            <person name="Wang M."/>
            <person name="Yin C."/>
            <person name="McCallum B."/>
            <person name="Szabo L.J."/>
            <person name="Hulbert S."/>
            <person name="Chen X."/>
            <person name="Fellers J.P."/>
        </authorList>
    </citation>
    <scope>NUCLEOTIDE SEQUENCE</scope>
    <source>
        <strain evidence="4">Isolate 1-1 / race 1 (BBBD)</strain>
        <strain evidence="3">isolate 1-1 / race 1 (BBBD)</strain>
    </source>
</reference>
<keyword evidence="1" id="KW-0732">Signal</keyword>
<evidence type="ECO:0000256" key="1">
    <source>
        <dbReference type="SAM" id="SignalP"/>
    </source>
</evidence>
<feature type="signal peptide" evidence="1">
    <location>
        <begin position="1"/>
        <end position="23"/>
    </location>
</feature>
<dbReference type="Proteomes" id="UP000005240">
    <property type="component" value="Unassembled WGS sequence"/>
</dbReference>
<evidence type="ECO:0008006" key="5">
    <source>
        <dbReference type="Google" id="ProtNLM"/>
    </source>
</evidence>
<dbReference type="OrthoDB" id="2497186at2759"/>
<reference evidence="2" key="2">
    <citation type="submission" date="2016-05" db="EMBL/GenBank/DDBJ databases">
        <title>Comparative analysis highlights variable genome content of wheat rusts and divergence of the mating loci.</title>
        <authorList>
            <person name="Cuomo C.A."/>
            <person name="Bakkeren G."/>
            <person name="Szabo L."/>
            <person name="Khalil H."/>
            <person name="Joly D."/>
            <person name="Goldberg J."/>
            <person name="Young S."/>
            <person name="Zeng Q."/>
            <person name="Fellers J."/>
        </authorList>
    </citation>
    <scope>NUCLEOTIDE SEQUENCE [LARGE SCALE GENOMIC DNA]</scope>
    <source>
        <strain evidence="2">1-1 BBBD Race 1</strain>
    </source>
</reference>